<keyword evidence="5" id="KW-1185">Reference proteome</keyword>
<name>A0AA37BQ07_9ARCH</name>
<dbReference type="Pfam" id="PF01912">
    <property type="entry name" value="eIF-6"/>
    <property type="match status" value="1"/>
</dbReference>
<comment type="function">
    <text evidence="3">Binds to the 50S ribosomal subunit and prevents its association with the 30S ribosomal subunit to form the 70S initiation complex.</text>
</comment>
<dbReference type="SUPFAM" id="SSF55909">
    <property type="entry name" value="Pentein"/>
    <property type="match status" value="1"/>
</dbReference>
<evidence type="ECO:0000256" key="3">
    <source>
        <dbReference type="HAMAP-Rule" id="MF_00032"/>
    </source>
</evidence>
<dbReference type="Proteomes" id="UP000632195">
    <property type="component" value="Unassembled WGS sequence"/>
</dbReference>
<evidence type="ECO:0000256" key="1">
    <source>
        <dbReference type="ARBA" id="ARBA00022540"/>
    </source>
</evidence>
<reference evidence="4" key="1">
    <citation type="journal article" date="2014" name="Int. J. Syst. Evol. Microbiol.">
        <title>Complete genome sequence of Corynebacterium casei LMG S-19264T (=DSM 44701T), isolated from a smear-ripened cheese.</title>
        <authorList>
            <consortium name="US DOE Joint Genome Institute (JGI-PGF)"/>
            <person name="Walter F."/>
            <person name="Albersmeier A."/>
            <person name="Kalinowski J."/>
            <person name="Ruckert C."/>
        </authorList>
    </citation>
    <scope>NUCLEOTIDE SEQUENCE</scope>
    <source>
        <strain evidence="4">JCM 13583</strain>
    </source>
</reference>
<dbReference type="InterPro" id="IPR002769">
    <property type="entry name" value="eIF6"/>
</dbReference>
<dbReference type="GO" id="GO:0042256">
    <property type="term" value="P:cytosolic ribosome assembly"/>
    <property type="evidence" value="ECO:0007669"/>
    <property type="project" value="InterPro"/>
</dbReference>
<evidence type="ECO:0000256" key="2">
    <source>
        <dbReference type="ARBA" id="ARBA00022917"/>
    </source>
</evidence>
<dbReference type="NCBIfam" id="TIGR00323">
    <property type="entry name" value="eIF-6"/>
    <property type="match status" value="1"/>
</dbReference>
<dbReference type="SMART" id="SM00654">
    <property type="entry name" value="eIF6"/>
    <property type="match status" value="1"/>
</dbReference>
<dbReference type="GO" id="GO:0003743">
    <property type="term" value="F:translation initiation factor activity"/>
    <property type="evidence" value="ECO:0007669"/>
    <property type="project" value="UniProtKB-UniRule"/>
</dbReference>
<dbReference type="PIRSF" id="PIRSF006413">
    <property type="entry name" value="IF-6"/>
    <property type="match status" value="1"/>
</dbReference>
<gene>
    <name evidence="3" type="primary">eif6</name>
    <name evidence="4" type="ORF">GCM10007108_01530</name>
</gene>
<dbReference type="EMBL" id="BMNY01000001">
    <property type="protein sequence ID" value="GGM67169.1"/>
    <property type="molecule type" value="Genomic_DNA"/>
</dbReference>
<comment type="caution">
    <text evidence="4">The sequence shown here is derived from an EMBL/GenBank/DDBJ whole genome shotgun (WGS) entry which is preliminary data.</text>
</comment>
<accession>A0AA37BQ07</accession>
<organism evidence="4 5">
    <name type="scientific">Thermogymnomonas acidicola</name>
    <dbReference type="NCBI Taxonomy" id="399579"/>
    <lineage>
        <taxon>Archaea</taxon>
        <taxon>Methanobacteriati</taxon>
        <taxon>Thermoplasmatota</taxon>
        <taxon>Thermoplasmata</taxon>
        <taxon>Thermoplasmatales</taxon>
        <taxon>Thermogymnomonas</taxon>
    </lineage>
</organism>
<dbReference type="HAMAP" id="MF_00032">
    <property type="entry name" value="eIF_6"/>
    <property type="match status" value="1"/>
</dbReference>
<protein>
    <recommendedName>
        <fullName evidence="3">Translation initiation factor 6</fullName>
        <shortName evidence="3">aIF-6</shortName>
    </recommendedName>
</protein>
<sequence length="219" mass="23925">MSMIKKISILKNNFIGLYARVWEDIAFLPLGVEQETVREFEESMGVRVERVLINQSYLIGSLMVMNSNGIIVARNGTDERLPEDLNGRNVLFLKDKINAVGNDIIANDRGAIIHRGFSASSKKKIEDTLGVEVIKGTIGKIKTVGSAAVISKRGMLVTPEADEDEMKFLSEFFGVPVKSGTANFGNIYVGSSVLANSRAVFVGKETTPIEIGRIDDVLS</sequence>
<dbReference type="Gene3D" id="3.75.10.10">
    <property type="entry name" value="L-arginine/glycine Amidinotransferase, Chain A"/>
    <property type="match status" value="1"/>
</dbReference>
<keyword evidence="1 3" id="KW-0396">Initiation factor</keyword>
<evidence type="ECO:0000313" key="4">
    <source>
        <dbReference type="EMBL" id="GGM67169.1"/>
    </source>
</evidence>
<evidence type="ECO:0000313" key="5">
    <source>
        <dbReference type="Proteomes" id="UP000632195"/>
    </source>
</evidence>
<dbReference type="GO" id="GO:0043022">
    <property type="term" value="F:ribosome binding"/>
    <property type="evidence" value="ECO:0007669"/>
    <property type="project" value="InterPro"/>
</dbReference>
<comment type="similarity">
    <text evidence="3">Belongs to the eIF-6 family.</text>
</comment>
<proteinExistence type="inferred from homology"/>
<reference evidence="4" key="2">
    <citation type="submission" date="2022-09" db="EMBL/GenBank/DDBJ databases">
        <authorList>
            <person name="Sun Q."/>
            <person name="Ohkuma M."/>
        </authorList>
    </citation>
    <scope>NUCLEOTIDE SEQUENCE</scope>
    <source>
        <strain evidence="4">JCM 13583</strain>
    </source>
</reference>
<dbReference type="PANTHER" id="PTHR10784">
    <property type="entry name" value="TRANSLATION INITIATION FACTOR 6"/>
    <property type="match status" value="1"/>
</dbReference>
<keyword evidence="2 3" id="KW-0648">Protein biosynthesis</keyword>
<dbReference type="AlphaFoldDB" id="A0AA37BQ07"/>